<sequence>MKSLAIYFGDHVEPSFSRPVTQRQRRGREQPATRSRISDDLVPSVLSFNKSYKLPAQTPYLGSASHPTDAHHQHNTYRPIKMSKFQKRRQLRVMTWIMQQLKLWTDLQRRISHGVLSARCTPAAGLAPLPTSAGAIAPLIV</sequence>
<dbReference type="EMBL" id="BGZK01000295">
    <property type="protein sequence ID" value="GBP34827.1"/>
    <property type="molecule type" value="Genomic_DNA"/>
</dbReference>
<accession>A0A4C1V964</accession>
<name>A0A4C1V964_EUMVA</name>
<protein>
    <submittedName>
        <fullName evidence="2">Uncharacterized protein</fullName>
    </submittedName>
</protein>
<dbReference type="Proteomes" id="UP000299102">
    <property type="component" value="Unassembled WGS sequence"/>
</dbReference>
<evidence type="ECO:0000256" key="1">
    <source>
        <dbReference type="SAM" id="MobiDB-lite"/>
    </source>
</evidence>
<gene>
    <name evidence="2" type="ORF">EVAR_95931_1</name>
</gene>
<proteinExistence type="predicted"/>
<keyword evidence="3" id="KW-1185">Reference proteome</keyword>
<feature type="compositionally biased region" description="Basic and acidic residues" evidence="1">
    <location>
        <begin position="27"/>
        <end position="38"/>
    </location>
</feature>
<evidence type="ECO:0000313" key="3">
    <source>
        <dbReference type="Proteomes" id="UP000299102"/>
    </source>
</evidence>
<dbReference type="AlphaFoldDB" id="A0A4C1V964"/>
<feature type="region of interest" description="Disordered" evidence="1">
    <location>
        <begin position="17"/>
        <end position="38"/>
    </location>
</feature>
<organism evidence="2 3">
    <name type="scientific">Eumeta variegata</name>
    <name type="common">Bagworm moth</name>
    <name type="synonym">Eumeta japonica</name>
    <dbReference type="NCBI Taxonomy" id="151549"/>
    <lineage>
        <taxon>Eukaryota</taxon>
        <taxon>Metazoa</taxon>
        <taxon>Ecdysozoa</taxon>
        <taxon>Arthropoda</taxon>
        <taxon>Hexapoda</taxon>
        <taxon>Insecta</taxon>
        <taxon>Pterygota</taxon>
        <taxon>Neoptera</taxon>
        <taxon>Endopterygota</taxon>
        <taxon>Lepidoptera</taxon>
        <taxon>Glossata</taxon>
        <taxon>Ditrysia</taxon>
        <taxon>Tineoidea</taxon>
        <taxon>Psychidae</taxon>
        <taxon>Oiketicinae</taxon>
        <taxon>Eumeta</taxon>
    </lineage>
</organism>
<reference evidence="2 3" key="1">
    <citation type="journal article" date="2019" name="Commun. Biol.">
        <title>The bagworm genome reveals a unique fibroin gene that provides high tensile strength.</title>
        <authorList>
            <person name="Kono N."/>
            <person name="Nakamura H."/>
            <person name="Ohtoshi R."/>
            <person name="Tomita M."/>
            <person name="Numata K."/>
            <person name="Arakawa K."/>
        </authorList>
    </citation>
    <scope>NUCLEOTIDE SEQUENCE [LARGE SCALE GENOMIC DNA]</scope>
</reference>
<comment type="caution">
    <text evidence="2">The sequence shown here is derived from an EMBL/GenBank/DDBJ whole genome shotgun (WGS) entry which is preliminary data.</text>
</comment>
<evidence type="ECO:0000313" key="2">
    <source>
        <dbReference type="EMBL" id="GBP34827.1"/>
    </source>
</evidence>